<name>A0A0B9ADR2_9SPHN</name>
<dbReference type="PATRIC" id="fig|48936.3.peg.863"/>
<sequence length="247" mass="26661">MKLRLRQIALAVTDLEVATLQASQILGLGSAYQDPAIVRYGLRNAVYAIDNTFLEFVSPITENTTVGRLLAKQGGDCGYMVILQTDGADEARARIDAAGVRVADQLDRNGAGFMHLHPKDVGGTLLSIDYMPRWSDWEWGGPDWQKSATQDEAITGIGISALDPQGMAGRWGEILGRPMEHCDHASRIGLDEGELRFAAPAGNGSEGFQAFDLHSARAAQLRENAVRHGCLTSEGNVALFGVTIRLV</sequence>
<dbReference type="STRING" id="48936.NJ75_00853"/>
<gene>
    <name evidence="2" type="ORF">NJ75_00853</name>
</gene>
<protein>
    <recommendedName>
        <fullName evidence="1">VOC domain-containing protein</fullName>
    </recommendedName>
</protein>
<keyword evidence="3" id="KW-1185">Reference proteome</keyword>
<reference evidence="2 3" key="1">
    <citation type="submission" date="2014-10" db="EMBL/GenBank/DDBJ databases">
        <title>Draft genome sequence of Novosphingobium subterraneum DSM 12447.</title>
        <authorList>
            <person name="Gan H.M."/>
            <person name="Gan H.Y."/>
            <person name="Savka M.A."/>
        </authorList>
    </citation>
    <scope>NUCLEOTIDE SEQUENCE [LARGE SCALE GENOMIC DNA]</scope>
    <source>
        <strain evidence="2 3">DSM 12447</strain>
    </source>
</reference>
<evidence type="ECO:0000313" key="2">
    <source>
        <dbReference type="EMBL" id="KHS48770.1"/>
    </source>
</evidence>
<dbReference type="EMBL" id="JRVC01000003">
    <property type="protein sequence ID" value="KHS48770.1"/>
    <property type="molecule type" value="Genomic_DNA"/>
</dbReference>
<dbReference type="InterPro" id="IPR029068">
    <property type="entry name" value="Glyas_Bleomycin-R_OHBP_Dase"/>
</dbReference>
<dbReference type="AlphaFoldDB" id="A0A0B9ADR2"/>
<feature type="domain" description="VOC" evidence="1">
    <location>
        <begin position="4"/>
        <end position="131"/>
    </location>
</feature>
<dbReference type="Pfam" id="PF13468">
    <property type="entry name" value="Glyoxalase_3"/>
    <property type="match status" value="1"/>
</dbReference>
<organism evidence="2 3">
    <name type="scientific">Novosphingobium subterraneum</name>
    <dbReference type="NCBI Taxonomy" id="48936"/>
    <lineage>
        <taxon>Bacteria</taxon>
        <taxon>Pseudomonadati</taxon>
        <taxon>Pseudomonadota</taxon>
        <taxon>Alphaproteobacteria</taxon>
        <taxon>Sphingomonadales</taxon>
        <taxon>Sphingomonadaceae</taxon>
        <taxon>Novosphingobium</taxon>
    </lineage>
</organism>
<dbReference type="InterPro" id="IPR025870">
    <property type="entry name" value="Glyoxalase-like_dom"/>
</dbReference>
<evidence type="ECO:0000259" key="1">
    <source>
        <dbReference type="PROSITE" id="PS51819"/>
    </source>
</evidence>
<evidence type="ECO:0000313" key="3">
    <source>
        <dbReference type="Proteomes" id="UP000031338"/>
    </source>
</evidence>
<proteinExistence type="predicted"/>
<comment type="caution">
    <text evidence="2">The sequence shown here is derived from an EMBL/GenBank/DDBJ whole genome shotgun (WGS) entry which is preliminary data.</text>
</comment>
<dbReference type="Gene3D" id="3.10.180.10">
    <property type="entry name" value="2,3-Dihydroxybiphenyl 1,2-Dioxygenase, domain 1"/>
    <property type="match status" value="1"/>
</dbReference>
<dbReference type="RefSeq" id="WP_052241969.1">
    <property type="nucleotide sequence ID" value="NZ_JRVC01000003.1"/>
</dbReference>
<dbReference type="Proteomes" id="UP000031338">
    <property type="component" value="Unassembled WGS sequence"/>
</dbReference>
<accession>A0A0B9ADR2</accession>
<dbReference type="PROSITE" id="PS51819">
    <property type="entry name" value="VOC"/>
    <property type="match status" value="1"/>
</dbReference>
<dbReference type="InterPro" id="IPR037523">
    <property type="entry name" value="VOC_core"/>
</dbReference>
<dbReference type="SUPFAM" id="SSF54593">
    <property type="entry name" value="Glyoxalase/Bleomycin resistance protein/Dihydroxybiphenyl dioxygenase"/>
    <property type="match status" value="1"/>
</dbReference>